<keyword evidence="5" id="KW-0210">Decarboxylase</keyword>
<comment type="caution">
    <text evidence="8">The sequence shown here is derived from an EMBL/GenBank/DDBJ whole genome shotgun (WGS) entry which is preliminary data.</text>
</comment>
<dbReference type="Proteomes" id="UP001500449">
    <property type="component" value="Unassembled WGS sequence"/>
</dbReference>
<dbReference type="Pfam" id="PF09349">
    <property type="entry name" value="OHCU_decarbox"/>
    <property type="match status" value="1"/>
</dbReference>
<keyword evidence="6" id="KW-0456">Lyase</keyword>
<dbReference type="EC" id="4.1.1.97" evidence="3"/>
<evidence type="ECO:0000256" key="1">
    <source>
        <dbReference type="ARBA" id="ARBA00001163"/>
    </source>
</evidence>
<evidence type="ECO:0000256" key="2">
    <source>
        <dbReference type="ARBA" id="ARBA00004754"/>
    </source>
</evidence>
<dbReference type="PANTHER" id="PTHR43466">
    <property type="entry name" value="2-OXO-4-HYDROXY-4-CARBOXY-5-UREIDOIMIDAZOLINE DECARBOXYLASE-RELATED"/>
    <property type="match status" value="1"/>
</dbReference>
<evidence type="ECO:0000259" key="7">
    <source>
        <dbReference type="Pfam" id="PF09349"/>
    </source>
</evidence>
<dbReference type="EMBL" id="BAAAQK010000009">
    <property type="protein sequence ID" value="GAA1850396.1"/>
    <property type="molecule type" value="Genomic_DNA"/>
</dbReference>
<organism evidence="8 9">
    <name type="scientific">Pseudonocardia ailaonensis</name>
    <dbReference type="NCBI Taxonomy" id="367279"/>
    <lineage>
        <taxon>Bacteria</taxon>
        <taxon>Bacillati</taxon>
        <taxon>Actinomycetota</taxon>
        <taxon>Actinomycetes</taxon>
        <taxon>Pseudonocardiales</taxon>
        <taxon>Pseudonocardiaceae</taxon>
        <taxon>Pseudonocardia</taxon>
    </lineage>
</organism>
<reference evidence="8 9" key="1">
    <citation type="journal article" date="2019" name="Int. J. Syst. Evol. Microbiol.">
        <title>The Global Catalogue of Microorganisms (GCM) 10K type strain sequencing project: providing services to taxonomists for standard genome sequencing and annotation.</title>
        <authorList>
            <consortium name="The Broad Institute Genomics Platform"/>
            <consortium name="The Broad Institute Genome Sequencing Center for Infectious Disease"/>
            <person name="Wu L."/>
            <person name="Ma J."/>
        </authorList>
    </citation>
    <scope>NUCLEOTIDE SEQUENCE [LARGE SCALE GENOMIC DNA]</scope>
    <source>
        <strain evidence="8 9">JCM 16009</strain>
    </source>
</reference>
<dbReference type="PANTHER" id="PTHR43466:SF1">
    <property type="entry name" value="2-OXO-4-HYDROXY-4-CARBOXY-5-UREIDOIMIDAZOLINE DECARBOXYLASE-RELATED"/>
    <property type="match status" value="1"/>
</dbReference>
<evidence type="ECO:0000256" key="3">
    <source>
        <dbReference type="ARBA" id="ARBA00012257"/>
    </source>
</evidence>
<evidence type="ECO:0000256" key="6">
    <source>
        <dbReference type="ARBA" id="ARBA00023239"/>
    </source>
</evidence>
<evidence type="ECO:0000313" key="9">
    <source>
        <dbReference type="Proteomes" id="UP001500449"/>
    </source>
</evidence>
<name>A0ABN2N7A1_9PSEU</name>
<comment type="catalytic activity">
    <reaction evidence="1">
        <text>5-hydroxy-2-oxo-4-ureido-2,5-dihydro-1H-imidazole-5-carboxylate + H(+) = (S)-allantoin + CO2</text>
        <dbReference type="Rhea" id="RHEA:26301"/>
        <dbReference type="ChEBI" id="CHEBI:15378"/>
        <dbReference type="ChEBI" id="CHEBI:15678"/>
        <dbReference type="ChEBI" id="CHEBI:16526"/>
        <dbReference type="ChEBI" id="CHEBI:58639"/>
        <dbReference type="EC" id="4.1.1.97"/>
    </reaction>
</comment>
<evidence type="ECO:0000256" key="4">
    <source>
        <dbReference type="ARBA" id="ARBA00022631"/>
    </source>
</evidence>
<dbReference type="InterPro" id="IPR018020">
    <property type="entry name" value="OHCU_decarboxylase"/>
</dbReference>
<sequence>MRPGALLDPDPAALARCCRWPAFGTRLAALGPFTDVDALVTAAADLLTALADDELRTVLALYPPLGSPPGDHPAAGVLSEGEEAGLHRSGPDTVAQVRALAERYRARFGYTYLVAASGRSGEDLLADLRRRLGHGAAEELEAGRAELLRKCAIRLRGIAGPASAGAARPR</sequence>
<evidence type="ECO:0000256" key="5">
    <source>
        <dbReference type="ARBA" id="ARBA00022793"/>
    </source>
</evidence>
<dbReference type="Gene3D" id="1.10.3330.10">
    <property type="entry name" value="Oxo-4-hydroxy-4-carboxy-5-ureidoimidazoline decarboxylase"/>
    <property type="match status" value="1"/>
</dbReference>
<dbReference type="RefSeq" id="WP_344417442.1">
    <property type="nucleotide sequence ID" value="NZ_BAAAQK010000009.1"/>
</dbReference>
<feature type="domain" description="Oxo-4-hydroxy-4-carboxy-5-ureidoimidazoline decarboxylase" evidence="7">
    <location>
        <begin position="12"/>
        <end position="156"/>
    </location>
</feature>
<dbReference type="InterPro" id="IPR036778">
    <property type="entry name" value="OHCU_decarboxylase_sf"/>
</dbReference>
<proteinExistence type="predicted"/>
<dbReference type="SUPFAM" id="SSF158694">
    <property type="entry name" value="UraD-Like"/>
    <property type="match status" value="1"/>
</dbReference>
<gene>
    <name evidence="8" type="ORF">GCM10009836_32760</name>
</gene>
<evidence type="ECO:0000313" key="8">
    <source>
        <dbReference type="EMBL" id="GAA1850396.1"/>
    </source>
</evidence>
<accession>A0ABN2N7A1</accession>
<comment type="pathway">
    <text evidence="2">Purine metabolism; urate degradation; (S)-allantoin from urate: step 3/3.</text>
</comment>
<keyword evidence="4" id="KW-0659">Purine metabolism</keyword>
<protein>
    <recommendedName>
        <fullName evidence="3">2-oxo-4-hydroxy-4-carboxy-5-ureidoimidazoline decarboxylase</fullName>
        <ecNumber evidence="3">4.1.1.97</ecNumber>
    </recommendedName>
</protein>
<keyword evidence="9" id="KW-1185">Reference proteome</keyword>